<accession>A0AAW2GUN9</accession>
<dbReference type="EMBL" id="JADYXP020000002">
    <property type="protein sequence ID" value="KAL0130997.1"/>
    <property type="molecule type" value="Genomic_DNA"/>
</dbReference>
<comment type="caution">
    <text evidence="1">The sequence shown here is derived from an EMBL/GenBank/DDBJ whole genome shotgun (WGS) entry which is preliminary data.</text>
</comment>
<name>A0AAW2GUN9_9HYME</name>
<protein>
    <submittedName>
        <fullName evidence="1">Uncharacterized protein</fullName>
    </submittedName>
</protein>
<gene>
    <name evidence="1" type="ORF">PUN28_002528</name>
</gene>
<organism evidence="1 2">
    <name type="scientific">Cardiocondyla obscurior</name>
    <dbReference type="NCBI Taxonomy" id="286306"/>
    <lineage>
        <taxon>Eukaryota</taxon>
        <taxon>Metazoa</taxon>
        <taxon>Ecdysozoa</taxon>
        <taxon>Arthropoda</taxon>
        <taxon>Hexapoda</taxon>
        <taxon>Insecta</taxon>
        <taxon>Pterygota</taxon>
        <taxon>Neoptera</taxon>
        <taxon>Endopterygota</taxon>
        <taxon>Hymenoptera</taxon>
        <taxon>Apocrita</taxon>
        <taxon>Aculeata</taxon>
        <taxon>Formicoidea</taxon>
        <taxon>Formicidae</taxon>
        <taxon>Myrmicinae</taxon>
        <taxon>Cardiocondyla</taxon>
    </lineage>
</organism>
<sequence length="91" mass="10382">MRHDDSDKSRVDTISRRDIARFKIPAKSAARLIALARRKNGPRITHYKRIYVCAYTSRVVVDKCPTADSARQTTPSLIFRRAEGYPRCTSA</sequence>
<dbReference type="Proteomes" id="UP001430953">
    <property type="component" value="Unassembled WGS sequence"/>
</dbReference>
<evidence type="ECO:0000313" key="2">
    <source>
        <dbReference type="Proteomes" id="UP001430953"/>
    </source>
</evidence>
<dbReference type="AlphaFoldDB" id="A0AAW2GUN9"/>
<keyword evidence="2" id="KW-1185">Reference proteome</keyword>
<reference evidence="1 2" key="1">
    <citation type="submission" date="2023-03" db="EMBL/GenBank/DDBJ databases">
        <title>High recombination rates correlate with genetic variation in Cardiocondyla obscurior ants.</title>
        <authorList>
            <person name="Errbii M."/>
        </authorList>
    </citation>
    <scope>NUCLEOTIDE SEQUENCE [LARGE SCALE GENOMIC DNA]</scope>
    <source>
        <strain evidence="1">Alpha-2009</strain>
        <tissue evidence="1">Whole body</tissue>
    </source>
</reference>
<proteinExistence type="predicted"/>
<evidence type="ECO:0000313" key="1">
    <source>
        <dbReference type="EMBL" id="KAL0130997.1"/>
    </source>
</evidence>